<dbReference type="PaxDb" id="67767-A0A0J7JYD1"/>
<dbReference type="PROSITE" id="PS50853">
    <property type="entry name" value="FN3"/>
    <property type="match status" value="2"/>
</dbReference>
<dbReference type="AlphaFoldDB" id="A0A0J7JYD1"/>
<proteinExistence type="predicted"/>
<feature type="domain" description="Fibronectin type-III" evidence="3">
    <location>
        <begin position="126"/>
        <end position="222"/>
    </location>
</feature>
<dbReference type="InterPro" id="IPR013783">
    <property type="entry name" value="Ig-like_fold"/>
</dbReference>
<comment type="caution">
    <text evidence="4">The sequence shown here is derived from an EMBL/GenBank/DDBJ whole genome shotgun (WGS) entry which is preliminary data.</text>
</comment>
<dbReference type="InterPro" id="IPR036116">
    <property type="entry name" value="FN3_sf"/>
</dbReference>
<keyword evidence="4" id="KW-0418">Kinase</keyword>
<dbReference type="PANTHER" id="PTHR46708:SF2">
    <property type="entry name" value="FIBRONECTIN TYPE-III DOMAIN-CONTAINING PROTEIN"/>
    <property type="match status" value="1"/>
</dbReference>
<evidence type="ECO:0000313" key="4">
    <source>
        <dbReference type="EMBL" id="KMQ83188.1"/>
    </source>
</evidence>
<dbReference type="SMART" id="SM00060">
    <property type="entry name" value="FN3"/>
    <property type="match status" value="3"/>
</dbReference>
<accession>A0A0J7JYD1</accession>
<dbReference type="PANTHER" id="PTHR46708">
    <property type="entry name" value="TENASCIN"/>
    <property type="match status" value="1"/>
</dbReference>
<name>A0A0J7JYD1_LASNI</name>
<feature type="non-terminal residue" evidence="4">
    <location>
        <position position="356"/>
    </location>
</feature>
<sequence length="356" mass="41885">MGLQFGADVILRTIPGKLNAPENVTVQILTPTLAKIYWMPPKKLNCVAVKYEVQITKILFSSTEKIPYQWYRHHMYPERTEDGKFFTTFESLLPGQEYMAFVRVFPTYFDDFFTDSVIKSFYMYSEPNNLTLIGVSTNGMNISWIPSANLTIRYILEYKNDEMQNWQIANNLKVNIDKVTYYIENLLPGTIYKFRLLLRYPQYKENFIWPLDETFIFQTLGDVPSAPGIPMVTRFPNLTYQLNWKPAQAHGSQVTLYRLEGLVVENNYKEGNQKDRIEHWNLYYNGTDNYWVITRDMDQKYRFRVQAENGYGFGVWSGSNVVDLTESIEISAMQYYVPLILSFVVVLVIYVSYFYY</sequence>
<gene>
    <name evidence="4" type="ORF">RF55_20678</name>
</gene>
<evidence type="ECO:0000259" key="3">
    <source>
        <dbReference type="PROSITE" id="PS50853"/>
    </source>
</evidence>
<keyword evidence="5" id="KW-1185">Reference proteome</keyword>
<keyword evidence="2" id="KW-0812">Transmembrane</keyword>
<dbReference type="SUPFAM" id="SSF49265">
    <property type="entry name" value="Fibronectin type III"/>
    <property type="match status" value="2"/>
</dbReference>
<dbReference type="Proteomes" id="UP000036403">
    <property type="component" value="Unassembled WGS sequence"/>
</dbReference>
<dbReference type="CDD" id="cd00063">
    <property type="entry name" value="FN3"/>
    <property type="match status" value="3"/>
</dbReference>
<dbReference type="InterPro" id="IPR050991">
    <property type="entry name" value="ECM_Regulatory_Proteins"/>
</dbReference>
<dbReference type="InterPro" id="IPR003961">
    <property type="entry name" value="FN3_dom"/>
</dbReference>
<dbReference type="Pfam" id="PF00041">
    <property type="entry name" value="fn3"/>
    <property type="match status" value="1"/>
</dbReference>
<keyword evidence="2" id="KW-1133">Transmembrane helix</keyword>
<dbReference type="EMBL" id="LBMM01020891">
    <property type="protein sequence ID" value="KMQ83188.1"/>
    <property type="molecule type" value="Genomic_DNA"/>
</dbReference>
<reference evidence="4 5" key="1">
    <citation type="submission" date="2015-04" db="EMBL/GenBank/DDBJ databases">
        <title>Lasius niger genome sequencing.</title>
        <authorList>
            <person name="Konorov E.A."/>
            <person name="Nikitin M.A."/>
            <person name="Kirill M.V."/>
            <person name="Chang P."/>
        </authorList>
    </citation>
    <scope>NUCLEOTIDE SEQUENCE [LARGE SCALE GENOMIC DNA]</scope>
    <source>
        <tissue evidence="4">Whole</tissue>
    </source>
</reference>
<keyword evidence="2" id="KW-0472">Membrane</keyword>
<keyword evidence="4" id="KW-0808">Transferase</keyword>
<keyword evidence="1" id="KW-0677">Repeat</keyword>
<organism evidence="4 5">
    <name type="scientific">Lasius niger</name>
    <name type="common">Black garden ant</name>
    <dbReference type="NCBI Taxonomy" id="67767"/>
    <lineage>
        <taxon>Eukaryota</taxon>
        <taxon>Metazoa</taxon>
        <taxon>Ecdysozoa</taxon>
        <taxon>Arthropoda</taxon>
        <taxon>Hexapoda</taxon>
        <taxon>Insecta</taxon>
        <taxon>Pterygota</taxon>
        <taxon>Neoptera</taxon>
        <taxon>Endopterygota</taxon>
        <taxon>Hymenoptera</taxon>
        <taxon>Apocrita</taxon>
        <taxon>Aculeata</taxon>
        <taxon>Formicoidea</taxon>
        <taxon>Formicidae</taxon>
        <taxon>Formicinae</taxon>
        <taxon>Lasius</taxon>
        <taxon>Lasius</taxon>
    </lineage>
</organism>
<dbReference type="Gene3D" id="2.60.40.10">
    <property type="entry name" value="Immunoglobulins"/>
    <property type="match status" value="3"/>
</dbReference>
<feature type="transmembrane region" description="Helical" evidence="2">
    <location>
        <begin position="335"/>
        <end position="355"/>
    </location>
</feature>
<feature type="domain" description="Fibronectin type-III" evidence="3">
    <location>
        <begin position="226"/>
        <end position="328"/>
    </location>
</feature>
<dbReference type="STRING" id="67767.A0A0J7JYD1"/>
<evidence type="ECO:0000313" key="5">
    <source>
        <dbReference type="Proteomes" id="UP000036403"/>
    </source>
</evidence>
<dbReference type="GO" id="GO:0016301">
    <property type="term" value="F:kinase activity"/>
    <property type="evidence" value="ECO:0007669"/>
    <property type="project" value="UniProtKB-KW"/>
</dbReference>
<evidence type="ECO:0000256" key="1">
    <source>
        <dbReference type="ARBA" id="ARBA00022737"/>
    </source>
</evidence>
<dbReference type="OrthoDB" id="65481at2759"/>
<evidence type="ECO:0000256" key="2">
    <source>
        <dbReference type="SAM" id="Phobius"/>
    </source>
</evidence>
<protein>
    <submittedName>
        <fullName evidence="4">Proto-oncogene tyrosine-protein kinase ros</fullName>
    </submittedName>
</protein>